<keyword evidence="12" id="KW-1185">Reference proteome</keyword>
<evidence type="ECO:0000256" key="4">
    <source>
        <dbReference type="ARBA" id="ARBA00022741"/>
    </source>
</evidence>
<dbReference type="InterPro" id="IPR003439">
    <property type="entry name" value="ABC_transporter-like_ATP-bd"/>
</dbReference>
<dbReference type="GO" id="GO:0005524">
    <property type="term" value="F:ATP binding"/>
    <property type="evidence" value="ECO:0007669"/>
    <property type="project" value="UniProtKB-KW"/>
</dbReference>
<dbReference type="InterPro" id="IPR017871">
    <property type="entry name" value="ABC_transporter-like_CS"/>
</dbReference>
<dbReference type="Pfam" id="PF00664">
    <property type="entry name" value="ABC_membrane"/>
    <property type="match status" value="1"/>
</dbReference>
<keyword evidence="7 8" id="KW-0472">Membrane</keyword>
<feature type="transmembrane region" description="Helical" evidence="8">
    <location>
        <begin position="172"/>
        <end position="194"/>
    </location>
</feature>
<dbReference type="GO" id="GO:0140359">
    <property type="term" value="F:ABC-type transporter activity"/>
    <property type="evidence" value="ECO:0007669"/>
    <property type="project" value="InterPro"/>
</dbReference>
<evidence type="ECO:0000259" key="9">
    <source>
        <dbReference type="PROSITE" id="PS50893"/>
    </source>
</evidence>
<dbReference type="Pfam" id="PF00005">
    <property type="entry name" value="ABC_tran"/>
    <property type="match status" value="1"/>
</dbReference>
<organism evidence="11 12">
    <name type="scientific">Sphingomonas alpina</name>
    <dbReference type="NCBI Taxonomy" id="653931"/>
    <lineage>
        <taxon>Bacteria</taxon>
        <taxon>Pseudomonadati</taxon>
        <taxon>Pseudomonadota</taxon>
        <taxon>Alphaproteobacteria</taxon>
        <taxon>Sphingomonadales</taxon>
        <taxon>Sphingomonadaceae</taxon>
        <taxon>Sphingomonas</taxon>
    </lineage>
</organism>
<dbReference type="FunFam" id="3.40.50.300:FF:000287">
    <property type="entry name" value="Multidrug ABC transporter ATP-binding protein"/>
    <property type="match status" value="1"/>
</dbReference>
<evidence type="ECO:0000256" key="3">
    <source>
        <dbReference type="ARBA" id="ARBA00022692"/>
    </source>
</evidence>
<evidence type="ECO:0000259" key="10">
    <source>
        <dbReference type="PROSITE" id="PS50929"/>
    </source>
</evidence>
<dbReference type="RefSeq" id="WP_187760720.1">
    <property type="nucleotide sequence ID" value="NZ_CP061038.1"/>
</dbReference>
<evidence type="ECO:0000313" key="12">
    <source>
        <dbReference type="Proteomes" id="UP000516148"/>
    </source>
</evidence>
<evidence type="ECO:0000256" key="6">
    <source>
        <dbReference type="ARBA" id="ARBA00022989"/>
    </source>
</evidence>
<name>A0A7H0LFD9_9SPHN</name>
<keyword evidence="6 8" id="KW-1133">Transmembrane helix</keyword>
<keyword evidence="3 8" id="KW-0812">Transmembrane</keyword>
<accession>A0A7H0LFD9</accession>
<gene>
    <name evidence="11" type="ORF">H3Z74_16775</name>
</gene>
<keyword evidence="2" id="KW-0813">Transport</keyword>
<dbReference type="SUPFAM" id="SSF90123">
    <property type="entry name" value="ABC transporter transmembrane region"/>
    <property type="match status" value="1"/>
</dbReference>
<dbReference type="AlphaFoldDB" id="A0A7H0LFD9"/>
<dbReference type="PROSITE" id="PS50929">
    <property type="entry name" value="ABC_TM1F"/>
    <property type="match status" value="1"/>
</dbReference>
<dbReference type="GO" id="GO:0016887">
    <property type="term" value="F:ATP hydrolysis activity"/>
    <property type="evidence" value="ECO:0007669"/>
    <property type="project" value="InterPro"/>
</dbReference>
<feature type="transmembrane region" description="Helical" evidence="8">
    <location>
        <begin position="258"/>
        <end position="278"/>
    </location>
</feature>
<protein>
    <submittedName>
        <fullName evidence="11">ABC transporter ATP-binding protein</fullName>
    </submittedName>
</protein>
<evidence type="ECO:0000256" key="7">
    <source>
        <dbReference type="ARBA" id="ARBA00023136"/>
    </source>
</evidence>
<dbReference type="InterPro" id="IPR036640">
    <property type="entry name" value="ABC1_TM_sf"/>
</dbReference>
<dbReference type="PANTHER" id="PTHR24221:SF654">
    <property type="entry name" value="ATP-BINDING CASSETTE SUB-FAMILY B MEMBER 6"/>
    <property type="match status" value="1"/>
</dbReference>
<dbReference type="PANTHER" id="PTHR24221">
    <property type="entry name" value="ATP-BINDING CASSETTE SUB-FAMILY B"/>
    <property type="match status" value="1"/>
</dbReference>
<dbReference type="GO" id="GO:0005886">
    <property type="term" value="C:plasma membrane"/>
    <property type="evidence" value="ECO:0007669"/>
    <property type="project" value="UniProtKB-SubCell"/>
</dbReference>
<evidence type="ECO:0000313" key="11">
    <source>
        <dbReference type="EMBL" id="QNQ08392.1"/>
    </source>
</evidence>
<dbReference type="InterPro" id="IPR003593">
    <property type="entry name" value="AAA+_ATPase"/>
</dbReference>
<dbReference type="InterPro" id="IPR011527">
    <property type="entry name" value="ABC1_TM_dom"/>
</dbReference>
<dbReference type="InterPro" id="IPR039421">
    <property type="entry name" value="Type_1_exporter"/>
</dbReference>
<feature type="domain" description="ABC transporter" evidence="9">
    <location>
        <begin position="348"/>
        <end position="583"/>
    </location>
</feature>
<sequence>MTHVRKKSRAGVIGAVLAFTFAHWARQRGRALFIGLAISAATVTEIFVPVAAGKLVDALAADTRDTALWLFAVMAALGLAMLVLRHFAWMTVVPFTLRLMGDVAEDAFARVQRFSSDWHANGFAGSTVRKISRGMWALDTLDDVLLLALLPCFVVLTGTMVLLGWHWPLLGLVMGLGAVVYIALTLALSTKWVAPAASLSNGWDTRIGGLLSDAVGGNAVVKSFGAEAREEARLARVVVKWRRRTTRTWVRSTWSGTMQIGLLWIVRTVLVGSALWLWSQGQATPGDITYVLTSYFILHGYLVDIGHYVHQLQRAVNELEELVDLHGEPLGIEDAPGAKPVVIAAGEIRFDHVTFRYGGHETPLYDDLSVTIRAGERVGLVGHSGSGKTSFVKLIQRLHDVTDGRVLIDGQDVRDVTQRSLRARIAIVQQEPILFHRSLAENIAYARPDATLAEIEHAAQLANADAFIARLPRGYATLVGERGVKLSGGERQRVALARAFLADAPILILDEATSSLDSESESLIQQAMDRLMTGRTAIVIAHRLSTVRTLDRILVFDQGRVVEDGNHEALLANPDGIYRRLFDRQSGLIGDVADKDADDDAAGEPLFIDA</sequence>
<feature type="domain" description="ABC transmembrane type-1" evidence="10">
    <location>
        <begin position="32"/>
        <end position="314"/>
    </location>
</feature>
<keyword evidence="4" id="KW-0547">Nucleotide-binding</keyword>
<dbReference type="SUPFAM" id="SSF52540">
    <property type="entry name" value="P-loop containing nucleoside triphosphate hydrolases"/>
    <property type="match status" value="1"/>
</dbReference>
<comment type="subcellular location">
    <subcellularLocation>
        <location evidence="1">Cell membrane</location>
        <topology evidence="1">Multi-pass membrane protein</topology>
    </subcellularLocation>
</comment>
<reference evidence="11 12" key="1">
    <citation type="submission" date="2020-09" db="EMBL/GenBank/DDBJ databases">
        <title>Sphingomonas sp., a new species isolated from pork steak.</title>
        <authorList>
            <person name="Heidler von Heilborn D."/>
        </authorList>
    </citation>
    <scope>NUCLEOTIDE SEQUENCE [LARGE SCALE GENOMIC DNA]</scope>
    <source>
        <strain evidence="12">S8-3T</strain>
    </source>
</reference>
<dbReference type="SMART" id="SM00382">
    <property type="entry name" value="AAA"/>
    <property type="match status" value="1"/>
</dbReference>
<proteinExistence type="predicted"/>
<keyword evidence="5 11" id="KW-0067">ATP-binding</keyword>
<feature type="transmembrane region" description="Helical" evidence="8">
    <location>
        <begin position="68"/>
        <end position="88"/>
    </location>
</feature>
<dbReference type="PROSITE" id="PS50893">
    <property type="entry name" value="ABC_TRANSPORTER_2"/>
    <property type="match status" value="1"/>
</dbReference>
<evidence type="ECO:0000256" key="2">
    <source>
        <dbReference type="ARBA" id="ARBA00022448"/>
    </source>
</evidence>
<dbReference type="KEGG" id="spap:H3Z74_16775"/>
<evidence type="ECO:0000256" key="8">
    <source>
        <dbReference type="SAM" id="Phobius"/>
    </source>
</evidence>
<dbReference type="Gene3D" id="1.20.1560.10">
    <property type="entry name" value="ABC transporter type 1, transmembrane domain"/>
    <property type="match status" value="1"/>
</dbReference>
<dbReference type="PROSITE" id="PS00211">
    <property type="entry name" value="ABC_TRANSPORTER_1"/>
    <property type="match status" value="1"/>
</dbReference>
<feature type="transmembrane region" description="Helical" evidence="8">
    <location>
        <begin position="32"/>
        <end position="56"/>
    </location>
</feature>
<dbReference type="EMBL" id="CP061038">
    <property type="protein sequence ID" value="QNQ08392.1"/>
    <property type="molecule type" value="Genomic_DNA"/>
</dbReference>
<feature type="transmembrane region" description="Helical" evidence="8">
    <location>
        <begin position="144"/>
        <end position="165"/>
    </location>
</feature>
<dbReference type="InterPro" id="IPR027417">
    <property type="entry name" value="P-loop_NTPase"/>
</dbReference>
<dbReference type="GO" id="GO:0034040">
    <property type="term" value="F:ATPase-coupled lipid transmembrane transporter activity"/>
    <property type="evidence" value="ECO:0007669"/>
    <property type="project" value="TreeGrafter"/>
</dbReference>
<dbReference type="Proteomes" id="UP000516148">
    <property type="component" value="Chromosome"/>
</dbReference>
<dbReference type="Gene3D" id="3.40.50.300">
    <property type="entry name" value="P-loop containing nucleotide triphosphate hydrolases"/>
    <property type="match status" value="1"/>
</dbReference>
<evidence type="ECO:0000256" key="5">
    <source>
        <dbReference type="ARBA" id="ARBA00022840"/>
    </source>
</evidence>
<evidence type="ECO:0000256" key="1">
    <source>
        <dbReference type="ARBA" id="ARBA00004651"/>
    </source>
</evidence>